<dbReference type="SUPFAM" id="SSF103473">
    <property type="entry name" value="MFS general substrate transporter"/>
    <property type="match status" value="1"/>
</dbReference>
<feature type="transmembrane region" description="Helical" evidence="7">
    <location>
        <begin position="136"/>
        <end position="155"/>
    </location>
</feature>
<feature type="transmembrane region" description="Helical" evidence="7">
    <location>
        <begin position="472"/>
        <end position="492"/>
    </location>
</feature>
<dbReference type="Pfam" id="PF07690">
    <property type="entry name" value="MFS_1"/>
    <property type="match status" value="1"/>
</dbReference>
<dbReference type="InterPro" id="IPR011701">
    <property type="entry name" value="MFS"/>
</dbReference>
<dbReference type="GO" id="GO:0022857">
    <property type="term" value="F:transmembrane transporter activity"/>
    <property type="evidence" value="ECO:0007669"/>
    <property type="project" value="InterPro"/>
</dbReference>
<keyword evidence="5 7" id="KW-0472">Membrane</keyword>
<evidence type="ECO:0000259" key="8">
    <source>
        <dbReference type="PROSITE" id="PS50850"/>
    </source>
</evidence>
<dbReference type="PANTHER" id="PTHR43791">
    <property type="entry name" value="PERMEASE-RELATED"/>
    <property type="match status" value="1"/>
</dbReference>
<dbReference type="PROSITE" id="PS50850">
    <property type="entry name" value="MFS"/>
    <property type="match status" value="1"/>
</dbReference>
<evidence type="ECO:0000256" key="4">
    <source>
        <dbReference type="ARBA" id="ARBA00022989"/>
    </source>
</evidence>
<comment type="similarity">
    <text evidence="6">Belongs to the major facilitator superfamily. Allantoate permease family.</text>
</comment>
<evidence type="ECO:0000256" key="7">
    <source>
        <dbReference type="SAM" id="Phobius"/>
    </source>
</evidence>
<feature type="transmembrane region" description="Helical" evidence="7">
    <location>
        <begin position="300"/>
        <end position="325"/>
    </location>
</feature>
<dbReference type="PANTHER" id="PTHR43791:SF39">
    <property type="entry name" value="TRANSPORTER LIZ1_SEO1, PUTATIVE (AFU_ORTHOLOGUE AFUA_3G00980)-RELATED"/>
    <property type="match status" value="1"/>
</dbReference>
<feature type="transmembrane region" description="Helical" evidence="7">
    <location>
        <begin position="161"/>
        <end position="184"/>
    </location>
</feature>
<feature type="transmembrane region" description="Helical" evidence="7">
    <location>
        <begin position="230"/>
        <end position="250"/>
    </location>
</feature>
<evidence type="ECO:0000256" key="5">
    <source>
        <dbReference type="ARBA" id="ARBA00023136"/>
    </source>
</evidence>
<evidence type="ECO:0000313" key="9">
    <source>
        <dbReference type="EMBL" id="KAH8692225.1"/>
    </source>
</evidence>
<keyword evidence="3 7" id="KW-0812">Transmembrane</keyword>
<dbReference type="FunFam" id="1.20.1250.20:FF:000065">
    <property type="entry name" value="Putative MFS pantothenate transporter"/>
    <property type="match status" value="1"/>
</dbReference>
<feature type="transmembrane region" description="Helical" evidence="7">
    <location>
        <begin position="437"/>
        <end position="460"/>
    </location>
</feature>
<protein>
    <submittedName>
        <fullName evidence="9">Major facilitator superfamily transporter</fullName>
    </submittedName>
</protein>
<keyword evidence="4 7" id="KW-1133">Transmembrane helix</keyword>
<accession>A0AAD4KNX1</accession>
<feature type="transmembrane region" description="Helical" evidence="7">
    <location>
        <begin position="406"/>
        <end position="425"/>
    </location>
</feature>
<evidence type="ECO:0000313" key="10">
    <source>
        <dbReference type="Proteomes" id="UP001201262"/>
    </source>
</evidence>
<comment type="subcellular location">
    <subcellularLocation>
        <location evidence="1">Membrane</location>
        <topology evidence="1">Multi-pass membrane protein</topology>
    </subcellularLocation>
</comment>
<dbReference type="Proteomes" id="UP001201262">
    <property type="component" value="Unassembled WGS sequence"/>
</dbReference>
<feature type="transmembrane region" description="Helical" evidence="7">
    <location>
        <begin position="376"/>
        <end position="394"/>
    </location>
</feature>
<dbReference type="InterPro" id="IPR036259">
    <property type="entry name" value="MFS_trans_sf"/>
</dbReference>
<sequence length="514" mass="57776">MSLPKEKDLKNDLIVSVSNRDVSLGLKTLSQGADTPTYAESERSWKSFFWSTLDVPKEEARFLTKLDLTLISSSALGVMCRYLDQANITNAFNSGMKEDLSLYGNELNYANAIWSAAYVFGQIPSNLLLTRVNAPLYIAFLELGWTIFTFATAGVKNVNQLYVFRFFVGLFEAGHFPAVMYVCSSYYKPHELARRNALIQIFTSVGPLFSGFLMAAVYTGLNGVDDLAGWRWMFIVCGCISFPCAIWTSVAMPQLPSRAKPNWIFTKEEVDLARARMPTEAKPHTGLFKWRDIRRWHTTWHVYLFPLFFAFMTQFGQAGGSMIYWVKSYNVKGKPPVFSVAEINLIPLGINIITIFCALLNSWISDSLPGSARWPGMLFASVMGIIFPIALAATPVHPPNRATRWALYYLTSLSGTAGGLSWTWVNEVNRHDPEKRAYISALMNAFAYIFTAWVPIFTFPTYLQPYIVTGNYITAGFGACATILVLVIRYCYNRDLKGQHSQRSTSPEDSESAQ</sequence>
<evidence type="ECO:0000256" key="6">
    <source>
        <dbReference type="ARBA" id="ARBA00037968"/>
    </source>
</evidence>
<feature type="transmembrane region" description="Helical" evidence="7">
    <location>
        <begin position="196"/>
        <end position="218"/>
    </location>
</feature>
<evidence type="ECO:0000256" key="3">
    <source>
        <dbReference type="ARBA" id="ARBA00022692"/>
    </source>
</evidence>
<dbReference type="InterPro" id="IPR020846">
    <property type="entry name" value="MFS_dom"/>
</dbReference>
<dbReference type="GeneID" id="70242163"/>
<keyword evidence="10" id="KW-1185">Reference proteome</keyword>
<organism evidence="9 10">
    <name type="scientific">Talaromyces proteolyticus</name>
    <dbReference type="NCBI Taxonomy" id="1131652"/>
    <lineage>
        <taxon>Eukaryota</taxon>
        <taxon>Fungi</taxon>
        <taxon>Dikarya</taxon>
        <taxon>Ascomycota</taxon>
        <taxon>Pezizomycotina</taxon>
        <taxon>Eurotiomycetes</taxon>
        <taxon>Eurotiomycetidae</taxon>
        <taxon>Eurotiales</taxon>
        <taxon>Trichocomaceae</taxon>
        <taxon>Talaromyces</taxon>
        <taxon>Talaromyces sect. Bacilispori</taxon>
    </lineage>
</organism>
<dbReference type="AlphaFoldDB" id="A0AAD4KNX1"/>
<dbReference type="Gene3D" id="1.20.1250.20">
    <property type="entry name" value="MFS general substrate transporter like domains"/>
    <property type="match status" value="1"/>
</dbReference>
<name>A0AAD4KNX1_9EURO</name>
<feature type="transmembrane region" description="Helical" evidence="7">
    <location>
        <begin position="345"/>
        <end position="364"/>
    </location>
</feature>
<dbReference type="GO" id="GO:0016020">
    <property type="term" value="C:membrane"/>
    <property type="evidence" value="ECO:0007669"/>
    <property type="project" value="UniProtKB-SubCell"/>
</dbReference>
<comment type="caution">
    <text evidence="9">The sequence shown here is derived from an EMBL/GenBank/DDBJ whole genome shotgun (WGS) entry which is preliminary data.</text>
</comment>
<evidence type="ECO:0000256" key="1">
    <source>
        <dbReference type="ARBA" id="ARBA00004141"/>
    </source>
</evidence>
<gene>
    <name evidence="9" type="ORF">BGW36DRAFT_303412</name>
</gene>
<reference evidence="9" key="1">
    <citation type="submission" date="2021-12" db="EMBL/GenBank/DDBJ databases">
        <title>Convergent genome expansion in fungi linked to evolution of root-endophyte symbiosis.</title>
        <authorList>
            <consortium name="DOE Joint Genome Institute"/>
            <person name="Ke Y.-H."/>
            <person name="Bonito G."/>
            <person name="Liao H.-L."/>
            <person name="Looney B."/>
            <person name="Rojas-Flechas A."/>
            <person name="Nash J."/>
            <person name="Hameed K."/>
            <person name="Schadt C."/>
            <person name="Martin F."/>
            <person name="Crous P.W."/>
            <person name="Miettinen O."/>
            <person name="Magnuson J.K."/>
            <person name="Labbe J."/>
            <person name="Jacobson D."/>
            <person name="Doktycz M.J."/>
            <person name="Veneault-Fourrey C."/>
            <person name="Kuo A."/>
            <person name="Mondo S."/>
            <person name="Calhoun S."/>
            <person name="Riley R."/>
            <person name="Ohm R."/>
            <person name="LaButti K."/>
            <person name="Andreopoulos B."/>
            <person name="Pangilinan J."/>
            <person name="Nolan M."/>
            <person name="Tritt A."/>
            <person name="Clum A."/>
            <person name="Lipzen A."/>
            <person name="Daum C."/>
            <person name="Barry K."/>
            <person name="Grigoriev I.V."/>
            <person name="Vilgalys R."/>
        </authorList>
    </citation>
    <scope>NUCLEOTIDE SEQUENCE</scope>
    <source>
        <strain evidence="9">PMI_201</strain>
    </source>
</reference>
<dbReference type="RefSeq" id="XP_046068222.1">
    <property type="nucleotide sequence ID" value="XM_046211876.1"/>
</dbReference>
<keyword evidence="2" id="KW-0813">Transport</keyword>
<feature type="domain" description="Major facilitator superfamily (MFS) profile" evidence="8">
    <location>
        <begin position="70"/>
        <end position="493"/>
    </location>
</feature>
<dbReference type="EMBL" id="JAJTJA010000011">
    <property type="protein sequence ID" value="KAH8692225.1"/>
    <property type="molecule type" value="Genomic_DNA"/>
</dbReference>
<proteinExistence type="inferred from homology"/>
<evidence type="ECO:0000256" key="2">
    <source>
        <dbReference type="ARBA" id="ARBA00022448"/>
    </source>
</evidence>